<dbReference type="Gene3D" id="3.40.395.10">
    <property type="entry name" value="Adenoviral Proteinase, Chain A"/>
    <property type="match status" value="1"/>
</dbReference>
<evidence type="ECO:0000256" key="3">
    <source>
        <dbReference type="ARBA" id="ARBA00022801"/>
    </source>
</evidence>
<evidence type="ECO:0000259" key="5">
    <source>
        <dbReference type="PROSITE" id="PS50600"/>
    </source>
</evidence>
<dbReference type="GO" id="GO:0006508">
    <property type="term" value="P:proteolysis"/>
    <property type="evidence" value="ECO:0007669"/>
    <property type="project" value="UniProtKB-KW"/>
</dbReference>
<evidence type="ECO:0000313" key="7">
    <source>
        <dbReference type="Proteomes" id="UP000800094"/>
    </source>
</evidence>
<evidence type="ECO:0000313" key="6">
    <source>
        <dbReference type="EMBL" id="KAF2249542.1"/>
    </source>
</evidence>
<dbReference type="GO" id="GO:0019783">
    <property type="term" value="F:ubiquitin-like protein peptidase activity"/>
    <property type="evidence" value="ECO:0007669"/>
    <property type="project" value="UniProtKB-ARBA"/>
</dbReference>
<proteinExistence type="inferred from homology"/>
<evidence type="ECO:0000256" key="2">
    <source>
        <dbReference type="ARBA" id="ARBA00022670"/>
    </source>
</evidence>
<feature type="region of interest" description="Disordered" evidence="4">
    <location>
        <begin position="414"/>
        <end position="512"/>
    </location>
</feature>
<dbReference type="GeneID" id="54582422"/>
<dbReference type="InterPro" id="IPR003653">
    <property type="entry name" value="Peptidase_C48_C"/>
</dbReference>
<feature type="domain" description="Ubiquitin-like protease family profile" evidence="5">
    <location>
        <begin position="151"/>
        <end position="336"/>
    </location>
</feature>
<name>A0A6A6II10_9PLEO</name>
<evidence type="ECO:0000256" key="1">
    <source>
        <dbReference type="ARBA" id="ARBA00005234"/>
    </source>
</evidence>
<feature type="compositionally biased region" description="Acidic residues" evidence="4">
    <location>
        <begin position="466"/>
        <end position="480"/>
    </location>
</feature>
<dbReference type="GO" id="GO:0008234">
    <property type="term" value="F:cysteine-type peptidase activity"/>
    <property type="evidence" value="ECO:0007669"/>
    <property type="project" value="InterPro"/>
</dbReference>
<reference evidence="6" key="1">
    <citation type="journal article" date="2020" name="Stud. Mycol.">
        <title>101 Dothideomycetes genomes: a test case for predicting lifestyles and emergence of pathogens.</title>
        <authorList>
            <person name="Haridas S."/>
            <person name="Albert R."/>
            <person name="Binder M."/>
            <person name="Bloem J."/>
            <person name="Labutti K."/>
            <person name="Salamov A."/>
            <person name="Andreopoulos B."/>
            <person name="Baker S."/>
            <person name="Barry K."/>
            <person name="Bills G."/>
            <person name="Bluhm B."/>
            <person name="Cannon C."/>
            <person name="Castanera R."/>
            <person name="Culley D."/>
            <person name="Daum C."/>
            <person name="Ezra D."/>
            <person name="Gonzalez J."/>
            <person name="Henrissat B."/>
            <person name="Kuo A."/>
            <person name="Liang C."/>
            <person name="Lipzen A."/>
            <person name="Lutzoni F."/>
            <person name="Magnuson J."/>
            <person name="Mondo S."/>
            <person name="Nolan M."/>
            <person name="Ohm R."/>
            <person name="Pangilinan J."/>
            <person name="Park H.-J."/>
            <person name="Ramirez L."/>
            <person name="Alfaro M."/>
            <person name="Sun H."/>
            <person name="Tritt A."/>
            <person name="Yoshinaga Y."/>
            <person name="Zwiers L.-H."/>
            <person name="Turgeon B."/>
            <person name="Goodwin S."/>
            <person name="Spatafora J."/>
            <person name="Crous P."/>
            <person name="Grigoriev I."/>
        </authorList>
    </citation>
    <scope>NUCLEOTIDE SEQUENCE</scope>
    <source>
        <strain evidence="6">CBS 122368</strain>
    </source>
</reference>
<dbReference type="AlphaFoldDB" id="A0A6A6II10"/>
<dbReference type="Pfam" id="PF02902">
    <property type="entry name" value="Peptidase_C48"/>
    <property type="match status" value="1"/>
</dbReference>
<dbReference type="EMBL" id="ML987195">
    <property type="protein sequence ID" value="KAF2249542.1"/>
    <property type="molecule type" value="Genomic_DNA"/>
</dbReference>
<accession>A0A6A6II10</accession>
<dbReference type="PROSITE" id="PS50600">
    <property type="entry name" value="ULP_PROTEASE"/>
    <property type="match status" value="1"/>
</dbReference>
<dbReference type="Proteomes" id="UP000800094">
    <property type="component" value="Unassembled WGS sequence"/>
</dbReference>
<feature type="compositionally biased region" description="Basic and acidic residues" evidence="4">
    <location>
        <begin position="481"/>
        <end position="491"/>
    </location>
</feature>
<gene>
    <name evidence="6" type="ORF">BU26DRAFT_519575</name>
</gene>
<sequence>MTADSLTSASWQPVAKDAHYKRSRAYRMTKPMLRHQTRATFVIAARGGRMGLVPTKKTRPPLRQRRYSVDVITGYQEPTGHAATERELAMLDAPAIYFEQPPLKYHETDEPLLREPDFILPDPRRFPDFNPRRFLYDVYPSNHTYFEGEKASVTNEDIWTILQRTGDHSWMRDTILDVGLELVAQRYDCERRKIAIANSMTAGLLYLPGKAGDIDENNYANYGDYEEQFRDKKYIFLPLNDGFGETNGSFTHGLHWSFLAIDRLKMTAHFVDSLLIDNYSQQFTALTVMRGVENILNESYDFTIEWNTPHQWRNNSFAGEDAGPCGPFVVKMIDLYVRHIAAYQDNGQEDNCTLDLPDDFPERFETMFSSWDVRVKLMKDIAKAKVKADSARIEALHNSHALSGLEAEVVVLDEPGAPSSPASTVIQEDPRVPEEETPDTEEKPANDTQPRNRPSSRHTYEKWSDDETVTGYETDDEDELAEIRLTPEKSRSGSPSKQAQELPRARSIGAEV</sequence>
<keyword evidence="7" id="KW-1185">Reference proteome</keyword>
<dbReference type="SUPFAM" id="SSF54001">
    <property type="entry name" value="Cysteine proteinases"/>
    <property type="match status" value="1"/>
</dbReference>
<dbReference type="InterPro" id="IPR038765">
    <property type="entry name" value="Papain-like_cys_pep_sf"/>
</dbReference>
<keyword evidence="2" id="KW-0645">Protease</keyword>
<protein>
    <recommendedName>
        <fullName evidence="5">Ubiquitin-like protease family profile domain-containing protein</fullName>
    </recommendedName>
</protein>
<dbReference type="RefSeq" id="XP_033684546.1">
    <property type="nucleotide sequence ID" value="XM_033829092.1"/>
</dbReference>
<organism evidence="6 7">
    <name type="scientific">Trematosphaeria pertusa</name>
    <dbReference type="NCBI Taxonomy" id="390896"/>
    <lineage>
        <taxon>Eukaryota</taxon>
        <taxon>Fungi</taxon>
        <taxon>Dikarya</taxon>
        <taxon>Ascomycota</taxon>
        <taxon>Pezizomycotina</taxon>
        <taxon>Dothideomycetes</taxon>
        <taxon>Pleosporomycetidae</taxon>
        <taxon>Pleosporales</taxon>
        <taxon>Massarineae</taxon>
        <taxon>Trematosphaeriaceae</taxon>
        <taxon>Trematosphaeria</taxon>
    </lineage>
</organism>
<dbReference type="OrthoDB" id="3687719at2759"/>
<evidence type="ECO:0000256" key="4">
    <source>
        <dbReference type="SAM" id="MobiDB-lite"/>
    </source>
</evidence>
<comment type="similarity">
    <text evidence="1">Belongs to the peptidase C48 family.</text>
</comment>
<feature type="compositionally biased region" description="Basic and acidic residues" evidence="4">
    <location>
        <begin position="428"/>
        <end position="445"/>
    </location>
</feature>
<keyword evidence="3" id="KW-0378">Hydrolase</keyword>